<protein>
    <recommendedName>
        <fullName evidence="8">Circadian input-output histidine kinase CikA</fullName>
        <ecNumber evidence="3">2.7.13.3</ecNumber>
    </recommendedName>
</protein>
<keyword evidence="10" id="KW-0129">CBS domain</keyword>
<feature type="domain" description="Phytochrome chromophore attachment site" evidence="12">
    <location>
        <begin position="358"/>
        <end position="533"/>
    </location>
</feature>
<feature type="domain" description="CBS" evidence="15">
    <location>
        <begin position="241"/>
        <end position="301"/>
    </location>
</feature>
<feature type="domain" description="CBS" evidence="15">
    <location>
        <begin position="17"/>
        <end position="94"/>
    </location>
</feature>
<dbReference type="PRINTS" id="PR00344">
    <property type="entry name" value="BCTRLSENSOR"/>
</dbReference>
<dbReference type="InterPro" id="IPR016132">
    <property type="entry name" value="Phyto_chromo_attachment"/>
</dbReference>
<dbReference type="SMART" id="SM00387">
    <property type="entry name" value="HATPase_c"/>
    <property type="match status" value="1"/>
</dbReference>
<dbReference type="SUPFAM" id="SSF52172">
    <property type="entry name" value="CheY-like"/>
    <property type="match status" value="1"/>
</dbReference>
<gene>
    <name evidence="16" type="ORF">NIES806_36720</name>
</gene>
<evidence type="ECO:0000259" key="12">
    <source>
        <dbReference type="PROSITE" id="PS50046"/>
    </source>
</evidence>
<keyword evidence="5" id="KW-0808">Transferase</keyword>
<dbReference type="Gene3D" id="1.10.287.130">
    <property type="match status" value="1"/>
</dbReference>
<comment type="catalytic activity">
    <reaction evidence="1">
        <text>ATP + protein L-histidine = ADP + protein N-phospho-L-histidine.</text>
        <dbReference type="EC" id="2.7.13.3"/>
    </reaction>
</comment>
<feature type="modified residue" description="4-aspartylphosphate" evidence="9">
    <location>
        <position position="895"/>
    </location>
</feature>
<feature type="domain" description="CBS" evidence="15">
    <location>
        <begin position="169"/>
        <end position="234"/>
    </location>
</feature>
<dbReference type="InterPro" id="IPR001789">
    <property type="entry name" value="Sig_transdc_resp-reg_receiver"/>
</dbReference>
<dbReference type="EMBL" id="AP018316">
    <property type="protein sequence ID" value="BAZ87449.1"/>
    <property type="molecule type" value="Genomic_DNA"/>
</dbReference>
<dbReference type="Pfam" id="PF00512">
    <property type="entry name" value="HisKA"/>
    <property type="match status" value="1"/>
</dbReference>
<dbReference type="RefSeq" id="WP_096669476.1">
    <property type="nucleotide sequence ID" value="NZ_AP018316.1"/>
</dbReference>
<sequence length="963" mass="107614">MLKFSTEMTPSELHSAIIRDPLIVTPETTVMGAITQMSGVRVICNTTKTTDGQPEELHLEARSSCVLVVEAGQLVGILTERDIVRLSAQQRHLENLAIKEVMAFPVVTLYESEFSDLFAAINLLQQYHTRQIPVLDEQDQVVGLVTHESLRQTSRPIDLLRLRTVSEVMTNHVICAAPDSSMLAIAQLMAENRVSSVIIVQNSDIQAQSLQIPVGMITERDIVQFQALGLHLETCLADAVMSTPIFYVTPEDSLWAVQQIMEQRLIRRLAVTGSQGELLGIVTQTNLLQALKPLELYRLAEVLEEKILRLKAEKIKFLENRAIELEKEVAARTIAFQTKIEQQKLVTTIATQIRSSLSLQTILETTVTQVRSLLGCDRVNIWRLNSNGEVITVAESTNSSLSLIGRQTKDACFSQNQVEMYRRCLVSLKDRHWDDEIWSPEILDYYWQGQPRIVADVMKDIWTDCLAEYSLEGQIQSKIVAPILQEVRDGDNNRWIATDKNNRLWGVLVVHACLEQRVWKDSEAQLLQQIANQLAIAIQQANLFDQLQTELAERLQTEAKLTETNQKLAISNEELARATRLKDEFLANMSHELRTPLNAILGLTEVLQDNIIGTVNERQLKALKTIERSGNHLLELINDILDVTKIEAGQIELDLTAISVNHLCQSSVAFVKQQALKKNIQIHINVEENLPNLLVDERRIRQVLINLLNNAVKFTPEGGQITVEVTQVTLNINDSSLKPGLQIAVTDTGIGIAPENIHKLFRPFIQIDSALNRQYSGTGLGLTLVKRIVELHDGNVGLTSALGVGSCFTVELPCCSASEIMVNYQSTASSTIDTSDDTTVANQTPLILLAEDNEANIITFFSYLEARGYRVVVARDGQEAIDMTQTHQPDLILMDIQMPKMDGIEAMRQIRLDANLIDTPIIALTALAMTGDRDRTLEAGANDYLTKPVKLKELAISIQKLLK</sequence>
<dbReference type="Pfam" id="PF02518">
    <property type="entry name" value="HATPase_c"/>
    <property type="match status" value="1"/>
</dbReference>
<dbReference type="CDD" id="cd00082">
    <property type="entry name" value="HisKA"/>
    <property type="match status" value="1"/>
</dbReference>
<feature type="domain" description="CBS" evidence="15">
    <location>
        <begin position="102"/>
        <end position="162"/>
    </location>
</feature>
<evidence type="ECO:0000259" key="13">
    <source>
        <dbReference type="PROSITE" id="PS50109"/>
    </source>
</evidence>
<dbReference type="GO" id="GO:0000155">
    <property type="term" value="F:phosphorelay sensor kinase activity"/>
    <property type="evidence" value="ECO:0007669"/>
    <property type="project" value="InterPro"/>
</dbReference>
<evidence type="ECO:0000259" key="15">
    <source>
        <dbReference type="PROSITE" id="PS51371"/>
    </source>
</evidence>
<dbReference type="Gene3D" id="3.40.50.2300">
    <property type="match status" value="1"/>
</dbReference>
<dbReference type="SMART" id="SM00388">
    <property type="entry name" value="HisKA"/>
    <property type="match status" value="1"/>
</dbReference>
<keyword evidence="17" id="KW-1185">Reference proteome</keyword>
<evidence type="ECO:0000256" key="8">
    <source>
        <dbReference type="ARBA" id="ARBA00074306"/>
    </source>
</evidence>
<dbReference type="InterPro" id="IPR000644">
    <property type="entry name" value="CBS_dom"/>
</dbReference>
<feature type="coiled-coil region" evidence="11">
    <location>
        <begin position="300"/>
        <end position="328"/>
    </location>
</feature>
<dbReference type="PROSITE" id="PS50046">
    <property type="entry name" value="PHYTOCHROME_2"/>
    <property type="match status" value="1"/>
</dbReference>
<evidence type="ECO:0000259" key="14">
    <source>
        <dbReference type="PROSITE" id="PS50110"/>
    </source>
</evidence>
<evidence type="ECO:0000313" key="17">
    <source>
        <dbReference type="Proteomes" id="UP000218702"/>
    </source>
</evidence>
<dbReference type="InterPro" id="IPR004358">
    <property type="entry name" value="Sig_transdc_His_kin-like_C"/>
</dbReference>
<dbReference type="CDD" id="cd04620">
    <property type="entry name" value="CBS_two-component_sensor_histidine_kinase_repeat1"/>
    <property type="match status" value="1"/>
</dbReference>
<feature type="domain" description="Response regulatory" evidence="14">
    <location>
        <begin position="846"/>
        <end position="962"/>
    </location>
</feature>
<dbReference type="Proteomes" id="UP000218702">
    <property type="component" value="Chromosome"/>
</dbReference>
<dbReference type="Gene3D" id="3.30.450.40">
    <property type="match status" value="1"/>
</dbReference>
<dbReference type="PROSITE" id="PS51371">
    <property type="entry name" value="CBS"/>
    <property type="match status" value="4"/>
</dbReference>
<evidence type="ECO:0000256" key="2">
    <source>
        <dbReference type="ARBA" id="ARBA00006402"/>
    </source>
</evidence>
<dbReference type="InterPro" id="IPR036097">
    <property type="entry name" value="HisK_dim/P_sf"/>
</dbReference>
<dbReference type="Pfam" id="PF01590">
    <property type="entry name" value="GAF"/>
    <property type="match status" value="1"/>
</dbReference>
<dbReference type="CDD" id="cd16922">
    <property type="entry name" value="HATPase_EvgS-ArcB-TorS-like"/>
    <property type="match status" value="1"/>
</dbReference>
<dbReference type="Gene3D" id="3.30.565.10">
    <property type="entry name" value="Histidine kinase-like ATPase, C-terminal domain"/>
    <property type="match status" value="1"/>
</dbReference>
<dbReference type="FunFam" id="3.30.565.10:FF:000010">
    <property type="entry name" value="Sensor histidine kinase RcsC"/>
    <property type="match status" value="1"/>
</dbReference>
<dbReference type="Gene3D" id="3.10.580.10">
    <property type="entry name" value="CBS-domain"/>
    <property type="match status" value="2"/>
</dbReference>
<dbReference type="KEGG" id="dcm:NIES806_36720"/>
<dbReference type="InterPro" id="IPR003661">
    <property type="entry name" value="HisK_dim/P_dom"/>
</dbReference>
<dbReference type="InterPro" id="IPR005467">
    <property type="entry name" value="His_kinase_dom"/>
</dbReference>
<dbReference type="SMART" id="SM00448">
    <property type="entry name" value="REC"/>
    <property type="match status" value="1"/>
</dbReference>
<dbReference type="OrthoDB" id="415806at2"/>
<dbReference type="PROSITE" id="PS50109">
    <property type="entry name" value="HIS_KIN"/>
    <property type="match status" value="1"/>
</dbReference>
<keyword evidence="7" id="KW-0902">Two-component regulatory system</keyword>
<dbReference type="GO" id="GO:0009927">
    <property type="term" value="F:histidine phosphotransfer kinase activity"/>
    <property type="evidence" value="ECO:0007669"/>
    <property type="project" value="TreeGrafter"/>
</dbReference>
<name>A0A1Z4V824_9CYAN</name>
<evidence type="ECO:0000256" key="3">
    <source>
        <dbReference type="ARBA" id="ARBA00012438"/>
    </source>
</evidence>
<dbReference type="InterPro" id="IPR046342">
    <property type="entry name" value="CBS_dom_sf"/>
</dbReference>
<dbReference type="PROSITE" id="PS50110">
    <property type="entry name" value="RESPONSE_REGULATORY"/>
    <property type="match status" value="1"/>
</dbReference>
<dbReference type="AlphaFoldDB" id="A0A1Z4V824"/>
<dbReference type="Pfam" id="PF00072">
    <property type="entry name" value="Response_reg"/>
    <property type="match status" value="1"/>
</dbReference>
<evidence type="ECO:0000256" key="4">
    <source>
        <dbReference type="ARBA" id="ARBA00022553"/>
    </source>
</evidence>
<evidence type="ECO:0000256" key="1">
    <source>
        <dbReference type="ARBA" id="ARBA00000085"/>
    </source>
</evidence>
<dbReference type="InterPro" id="IPR003594">
    <property type="entry name" value="HATPase_dom"/>
</dbReference>
<keyword evidence="11" id="KW-0175">Coiled coil</keyword>
<dbReference type="SUPFAM" id="SSF47384">
    <property type="entry name" value="Homodimeric domain of signal transducing histidine kinase"/>
    <property type="match status" value="1"/>
</dbReference>
<dbReference type="CDD" id="cd17774">
    <property type="entry name" value="CBS_two-component_sensor_histidine_kinase_repeat2"/>
    <property type="match status" value="1"/>
</dbReference>
<evidence type="ECO:0000256" key="7">
    <source>
        <dbReference type="ARBA" id="ARBA00023012"/>
    </source>
</evidence>
<dbReference type="InterPro" id="IPR029016">
    <property type="entry name" value="GAF-like_dom_sf"/>
</dbReference>
<dbReference type="Pfam" id="PF00571">
    <property type="entry name" value="CBS"/>
    <property type="match status" value="4"/>
</dbReference>
<dbReference type="SUPFAM" id="SSF55781">
    <property type="entry name" value="GAF domain-like"/>
    <property type="match status" value="1"/>
</dbReference>
<accession>A0A1Z4V824</accession>
<dbReference type="SMART" id="SM00065">
    <property type="entry name" value="GAF"/>
    <property type="match status" value="1"/>
</dbReference>
<evidence type="ECO:0000256" key="10">
    <source>
        <dbReference type="PROSITE-ProRule" id="PRU00703"/>
    </source>
</evidence>
<evidence type="ECO:0000313" key="16">
    <source>
        <dbReference type="EMBL" id="BAZ87449.1"/>
    </source>
</evidence>
<dbReference type="PANTHER" id="PTHR43047">
    <property type="entry name" value="TWO-COMPONENT HISTIDINE PROTEIN KINASE"/>
    <property type="match status" value="1"/>
</dbReference>
<dbReference type="SMART" id="SM00116">
    <property type="entry name" value="CBS"/>
    <property type="match status" value="4"/>
</dbReference>
<evidence type="ECO:0000256" key="6">
    <source>
        <dbReference type="ARBA" id="ARBA00022777"/>
    </source>
</evidence>
<dbReference type="InterPro" id="IPR011006">
    <property type="entry name" value="CheY-like_superfamily"/>
</dbReference>
<dbReference type="InterPro" id="IPR003018">
    <property type="entry name" value="GAF"/>
</dbReference>
<dbReference type="SUPFAM" id="SSF54631">
    <property type="entry name" value="CBS-domain pair"/>
    <property type="match status" value="2"/>
</dbReference>
<proteinExistence type="inferred from homology"/>
<dbReference type="SUPFAM" id="SSF55874">
    <property type="entry name" value="ATPase domain of HSP90 chaperone/DNA topoisomerase II/histidine kinase"/>
    <property type="match status" value="1"/>
</dbReference>
<dbReference type="EC" id="2.7.13.3" evidence="3"/>
<keyword evidence="6 16" id="KW-0418">Kinase</keyword>
<evidence type="ECO:0000256" key="11">
    <source>
        <dbReference type="SAM" id="Coils"/>
    </source>
</evidence>
<evidence type="ECO:0000256" key="5">
    <source>
        <dbReference type="ARBA" id="ARBA00022679"/>
    </source>
</evidence>
<dbReference type="InterPro" id="IPR036890">
    <property type="entry name" value="HATPase_C_sf"/>
</dbReference>
<dbReference type="FunFam" id="1.10.287.130:FF:000145">
    <property type="entry name" value="Sensory transduction histidine kinase"/>
    <property type="match status" value="1"/>
</dbReference>
<organism evidence="16 17">
    <name type="scientific">Dolichospermum compactum NIES-806</name>
    <dbReference type="NCBI Taxonomy" id="1973481"/>
    <lineage>
        <taxon>Bacteria</taxon>
        <taxon>Bacillati</taxon>
        <taxon>Cyanobacteriota</taxon>
        <taxon>Cyanophyceae</taxon>
        <taxon>Nostocales</taxon>
        <taxon>Aphanizomenonaceae</taxon>
        <taxon>Dolichospermum</taxon>
        <taxon>Dolichospermum compactum</taxon>
    </lineage>
</organism>
<comment type="similarity">
    <text evidence="2">In the N-terminal section; belongs to the phytochrome family.</text>
</comment>
<keyword evidence="4 9" id="KW-0597">Phosphoprotein</keyword>
<reference evidence="16 17" key="1">
    <citation type="submission" date="2017-06" db="EMBL/GenBank/DDBJ databases">
        <title>Genome sequencing of cyanobaciteial culture collection at National Institute for Environmental Studies (NIES).</title>
        <authorList>
            <person name="Hirose Y."/>
            <person name="Shimura Y."/>
            <person name="Fujisawa T."/>
            <person name="Nakamura Y."/>
            <person name="Kawachi M."/>
        </authorList>
    </citation>
    <scope>NUCLEOTIDE SEQUENCE [LARGE SCALE GENOMIC DNA]</scope>
    <source>
        <strain evidence="16 17">NIES-806</strain>
    </source>
</reference>
<feature type="domain" description="Histidine kinase" evidence="13">
    <location>
        <begin position="588"/>
        <end position="816"/>
    </location>
</feature>
<dbReference type="PANTHER" id="PTHR43047:SF63">
    <property type="entry name" value="HISTIDINE KINASE"/>
    <property type="match status" value="1"/>
</dbReference>
<dbReference type="GO" id="GO:0005886">
    <property type="term" value="C:plasma membrane"/>
    <property type="evidence" value="ECO:0007669"/>
    <property type="project" value="TreeGrafter"/>
</dbReference>
<evidence type="ECO:0000256" key="9">
    <source>
        <dbReference type="PROSITE-ProRule" id="PRU00169"/>
    </source>
</evidence>